<dbReference type="Proteomes" id="UP000262825">
    <property type="component" value="Unassembled WGS sequence"/>
</dbReference>
<feature type="compositionally biased region" description="Low complexity" evidence="1">
    <location>
        <begin position="294"/>
        <end position="307"/>
    </location>
</feature>
<feature type="transmembrane region" description="Helical" evidence="2">
    <location>
        <begin position="128"/>
        <end position="156"/>
    </location>
</feature>
<name>A0A376B4Q6_9ASCO</name>
<dbReference type="AlphaFoldDB" id="A0A376B4Q6"/>
<dbReference type="GO" id="GO:0032153">
    <property type="term" value="C:cell division site"/>
    <property type="evidence" value="ECO:0007669"/>
    <property type="project" value="TreeGrafter"/>
</dbReference>
<keyword evidence="2" id="KW-0812">Transmembrane</keyword>
<keyword evidence="4" id="KW-1185">Reference proteome</keyword>
<dbReference type="InterPro" id="IPR051380">
    <property type="entry name" value="pH-response_reg_palI/RIM9"/>
</dbReference>
<organism evidence="3 4">
    <name type="scientific">Saccharomycodes ludwigii</name>
    <dbReference type="NCBI Taxonomy" id="36035"/>
    <lineage>
        <taxon>Eukaryota</taxon>
        <taxon>Fungi</taxon>
        <taxon>Dikarya</taxon>
        <taxon>Ascomycota</taxon>
        <taxon>Saccharomycotina</taxon>
        <taxon>Saccharomycetes</taxon>
        <taxon>Saccharomycodales</taxon>
        <taxon>Saccharomycodaceae</taxon>
        <taxon>Saccharomycodes</taxon>
    </lineage>
</organism>
<dbReference type="GO" id="GO:0035838">
    <property type="term" value="C:growing cell tip"/>
    <property type="evidence" value="ECO:0007669"/>
    <property type="project" value="TreeGrafter"/>
</dbReference>
<reference evidence="4" key="1">
    <citation type="submission" date="2018-06" db="EMBL/GenBank/DDBJ databases">
        <authorList>
            <person name="Guldener U."/>
        </authorList>
    </citation>
    <scope>NUCLEOTIDE SEQUENCE [LARGE SCALE GENOMIC DNA]</scope>
    <source>
        <strain evidence="4">UTAD17</strain>
    </source>
</reference>
<keyword evidence="2" id="KW-0472">Membrane</keyword>
<feature type="transmembrane region" description="Helical" evidence="2">
    <location>
        <begin position="92"/>
        <end position="116"/>
    </location>
</feature>
<proteinExistence type="predicted"/>
<feature type="region of interest" description="Disordered" evidence="1">
    <location>
        <begin position="376"/>
        <end position="396"/>
    </location>
</feature>
<evidence type="ECO:0000313" key="4">
    <source>
        <dbReference type="Proteomes" id="UP000262825"/>
    </source>
</evidence>
<dbReference type="Pfam" id="PF06687">
    <property type="entry name" value="SUR7"/>
    <property type="match status" value="1"/>
</dbReference>
<sequence>MSNNKKLISFSTILIGFQFASLAALIIACVTAPVFKQIGLSSYNGIHYGVFGYCDDTSTCTKASANYHPSEVTSSSSNWKLDDYARSTLGELLIVVPISAGVLFIAMVSNIISTVFSFKANGTSSLIIFIINLILSFLGFAGSAFSCIVCFLLFYPNVTWCSWILIPSAVLALLSLPLTFFIYYNNNEDQEEETASTKDGDDYSSANPVVNNTHAFSTLNNNKSGNLLKQATNFVEETKTVTDDDDDSRDTGTGYASQYYNRAGKSHSTLDIGLSSSATSNYRSYENPYLRTPQNSNNNNLAQTNTLGTESEASSGSYTTEKKFMKDVHATEKEDEYDDIHSLNNNNKQEYLSMINRNGSIRTNNDRVNNDRYAKASLSSPTEAYEASESSSKYSTIPCNSNKAYDPRNNYLDPLSKIPSKPETFSTQILRPNSILERNTAGVGNYTGKRSTGDPIPSLPFDIKPANTASAALDNSKFGHDGSYGINSANSSANNHGGQVPLGLTADHNNNSVIGGDSSNNNSTNDGLSDPGSDFTSVSQRGVNPEYYRRKVQHGLTANNNYQQSQPPQPYPSSAINNGNPYVNSSFGYTAPPSSQQGYFMPPGQQQQGLQQIGSAPLPQQHMMMGYQQSAPPFQGYYYMPQQQKQQVDTSQFLIAHNPDFAIGGIKPNRMGINTTAAVSGKRFQQSHYTPGYKRKYGNKNEHTTNMILNGGGKVSANKAGANGNYPIVGFR</sequence>
<gene>
    <name evidence="3" type="ORF">SCODWIG_01363</name>
</gene>
<dbReference type="VEuPathDB" id="FungiDB:SCODWIG_01363"/>
<evidence type="ECO:0008006" key="5">
    <source>
        <dbReference type="Google" id="ProtNLM"/>
    </source>
</evidence>
<feature type="compositionally biased region" description="Polar residues" evidence="1">
    <location>
        <begin position="308"/>
        <end position="318"/>
    </location>
</feature>
<dbReference type="PANTHER" id="PTHR28013:SF8">
    <property type="entry name" value="AEL027WP"/>
    <property type="match status" value="1"/>
</dbReference>
<dbReference type="EMBL" id="UFAJ01000169">
    <property type="protein sequence ID" value="SSD59602.1"/>
    <property type="molecule type" value="Genomic_DNA"/>
</dbReference>
<feature type="transmembrane region" description="Helical" evidence="2">
    <location>
        <begin position="12"/>
        <end position="35"/>
    </location>
</feature>
<feature type="compositionally biased region" description="Low complexity" evidence="1">
    <location>
        <begin position="489"/>
        <end position="498"/>
    </location>
</feature>
<feature type="compositionally biased region" description="Low complexity" evidence="1">
    <location>
        <begin position="379"/>
        <end position="396"/>
    </location>
</feature>
<dbReference type="InterPro" id="IPR009571">
    <property type="entry name" value="SUR7/Rim9-like_fungi"/>
</dbReference>
<protein>
    <recommendedName>
        <fullName evidence="5">PH-response regulator protein palI/RIM9</fullName>
    </recommendedName>
</protein>
<feature type="transmembrane region" description="Helical" evidence="2">
    <location>
        <begin position="162"/>
        <end position="184"/>
    </location>
</feature>
<feature type="region of interest" description="Disordered" evidence="1">
    <location>
        <begin position="489"/>
        <end position="540"/>
    </location>
</feature>
<dbReference type="PANTHER" id="PTHR28013">
    <property type="entry name" value="PROTEIN DCV1-RELATED"/>
    <property type="match status" value="1"/>
</dbReference>
<dbReference type="PROSITE" id="PS51257">
    <property type="entry name" value="PROKAR_LIPOPROTEIN"/>
    <property type="match status" value="1"/>
</dbReference>
<evidence type="ECO:0000256" key="1">
    <source>
        <dbReference type="SAM" id="MobiDB-lite"/>
    </source>
</evidence>
<feature type="region of interest" description="Disordered" evidence="1">
    <location>
        <begin position="238"/>
        <end position="257"/>
    </location>
</feature>
<dbReference type="GO" id="GO:0005886">
    <property type="term" value="C:plasma membrane"/>
    <property type="evidence" value="ECO:0007669"/>
    <property type="project" value="InterPro"/>
</dbReference>
<feature type="compositionally biased region" description="Low complexity" evidence="1">
    <location>
        <begin position="515"/>
        <end position="530"/>
    </location>
</feature>
<accession>A0A376B4Q6</accession>
<keyword evidence="2" id="KW-1133">Transmembrane helix</keyword>
<evidence type="ECO:0000256" key="2">
    <source>
        <dbReference type="SAM" id="Phobius"/>
    </source>
</evidence>
<evidence type="ECO:0000313" key="3">
    <source>
        <dbReference type="EMBL" id="SSD59602.1"/>
    </source>
</evidence>
<feature type="region of interest" description="Disordered" evidence="1">
    <location>
        <begin position="284"/>
        <end position="318"/>
    </location>
</feature>